<dbReference type="EMBL" id="RKHQ01000001">
    <property type="protein sequence ID" value="ROR96884.1"/>
    <property type="molecule type" value="Genomic_DNA"/>
</dbReference>
<dbReference type="OrthoDB" id="9811951at2"/>
<accession>A0A3N2DBN6</accession>
<name>A0A3N2DBN6_9MICO</name>
<dbReference type="PROSITE" id="PS51257">
    <property type="entry name" value="PROKAR_LIPOPROTEIN"/>
    <property type="match status" value="1"/>
</dbReference>
<dbReference type="PANTHER" id="PTHR43649">
    <property type="entry name" value="ARABINOSE-BINDING PROTEIN-RELATED"/>
    <property type="match status" value="1"/>
</dbReference>
<dbReference type="Proteomes" id="UP000275356">
    <property type="component" value="Unassembled WGS sequence"/>
</dbReference>
<proteinExistence type="predicted"/>
<sequence length="449" mass="47498">MRMHGPGAAVLLAAVIGLAACGPSSDSGAGSSGSGTETRELLVWDTGILGRTLDNGDADMENSFIDQMAAKFEDANPGVTVKVVQQGGDITANGAQFQAASIAGDGPDVRIQYAGGPTLSFAEFFTDLEPLLTPEIIDSMAGFNVNREGFEPDGRILGMPYGAGNLFTVFQNHAVLEEAGLDPADPPQTWEELIANGQQVVDATDKNGFWVANLEGYTGAWMISALVGGELGESAFTQMYAGEIRVDDPAMVKAYQAFADWGTSGLTNPDAGQVSNGDSTAGFVSGGSAYYLVGSWENNNMLEAFGEDGVSSFFIPTLEGSAHPNIGAGGPEIAISVTEYSKNKELAGEFLRFLAEPENQDVFVELYQTQGSNHRDGDPSKIQNPLLRAQFEELAEASDGVTFAFDSVMPQATIDLFYRVNAAVFLGTTTPQDAVNQLQASYEQEIALQ</sequence>
<keyword evidence="3" id="KW-1185">Reference proteome</keyword>
<evidence type="ECO:0000256" key="1">
    <source>
        <dbReference type="SAM" id="SignalP"/>
    </source>
</evidence>
<keyword evidence="1" id="KW-0732">Signal</keyword>
<feature type="chain" id="PRO_5038558466" evidence="1">
    <location>
        <begin position="20"/>
        <end position="449"/>
    </location>
</feature>
<dbReference type="RefSeq" id="WP_123739003.1">
    <property type="nucleotide sequence ID" value="NZ_CALFQU010000029.1"/>
</dbReference>
<dbReference type="Pfam" id="PF13416">
    <property type="entry name" value="SBP_bac_8"/>
    <property type="match status" value="1"/>
</dbReference>
<dbReference type="InterPro" id="IPR050490">
    <property type="entry name" value="Bact_solute-bd_prot1"/>
</dbReference>
<reference evidence="2 3" key="1">
    <citation type="submission" date="2018-11" db="EMBL/GenBank/DDBJ databases">
        <title>Sequencing the genomes of 1000 actinobacteria strains.</title>
        <authorList>
            <person name="Klenk H.-P."/>
        </authorList>
    </citation>
    <scope>NUCLEOTIDE SEQUENCE [LARGE SCALE GENOMIC DNA]</scope>
    <source>
        <strain evidence="2 3">DSM 13521</strain>
    </source>
</reference>
<gene>
    <name evidence="2" type="ORF">EDD28_1476</name>
</gene>
<comment type="caution">
    <text evidence="2">The sequence shown here is derived from an EMBL/GenBank/DDBJ whole genome shotgun (WGS) entry which is preliminary data.</text>
</comment>
<dbReference type="PANTHER" id="PTHR43649:SF12">
    <property type="entry name" value="DIACETYLCHITOBIOSE BINDING PROTEIN DASA"/>
    <property type="match status" value="1"/>
</dbReference>
<feature type="signal peptide" evidence="1">
    <location>
        <begin position="1"/>
        <end position="19"/>
    </location>
</feature>
<dbReference type="InterPro" id="IPR006059">
    <property type="entry name" value="SBP"/>
</dbReference>
<evidence type="ECO:0000313" key="2">
    <source>
        <dbReference type="EMBL" id="ROR96884.1"/>
    </source>
</evidence>
<evidence type="ECO:0000313" key="3">
    <source>
        <dbReference type="Proteomes" id="UP000275356"/>
    </source>
</evidence>
<dbReference type="Gene3D" id="3.40.190.10">
    <property type="entry name" value="Periplasmic binding protein-like II"/>
    <property type="match status" value="2"/>
</dbReference>
<organism evidence="2 3">
    <name type="scientific">Salana multivorans</name>
    <dbReference type="NCBI Taxonomy" id="120377"/>
    <lineage>
        <taxon>Bacteria</taxon>
        <taxon>Bacillati</taxon>
        <taxon>Actinomycetota</taxon>
        <taxon>Actinomycetes</taxon>
        <taxon>Micrococcales</taxon>
        <taxon>Beutenbergiaceae</taxon>
        <taxon>Salana</taxon>
    </lineage>
</organism>
<protein>
    <submittedName>
        <fullName evidence="2">Carbohydrate ABC transporter substrate-binding protein (CUT1 family)</fullName>
    </submittedName>
</protein>
<dbReference type="SUPFAM" id="SSF53850">
    <property type="entry name" value="Periplasmic binding protein-like II"/>
    <property type="match status" value="1"/>
</dbReference>
<dbReference type="AlphaFoldDB" id="A0A3N2DBN6"/>